<gene>
    <name evidence="1" type="ORF">EJ02DRAFT_419321</name>
</gene>
<sequence length="217" mass="24835">MPAFDDFDIQCIPIAQSVSPTLPTELWLQILERADVHDAVHLWTTVRHVSRNFRDYVERLFTSIYLPNATISLALPRRDPTTGALKWPGTPIPGAQIIFLFDTFAPDQHHVLFRSPEVLGAGSEARSVEELRHTNVLPKERLQEALPWVNNGKNPLTGLSMSVSGKLDWDNESKTWTWEIDWRKLMTHFSQAKNEARLKRDAVPTVGKRLVRSHVQR</sequence>
<accession>A0A6A5SZC7</accession>
<protein>
    <recommendedName>
        <fullName evidence="3">F-box domain-containing protein</fullName>
    </recommendedName>
</protein>
<proteinExistence type="predicted"/>
<dbReference type="Proteomes" id="UP000800038">
    <property type="component" value="Unassembled WGS sequence"/>
</dbReference>
<dbReference type="AlphaFoldDB" id="A0A6A5SZC7"/>
<organism evidence="1 2">
    <name type="scientific">Clathrospora elynae</name>
    <dbReference type="NCBI Taxonomy" id="706981"/>
    <lineage>
        <taxon>Eukaryota</taxon>
        <taxon>Fungi</taxon>
        <taxon>Dikarya</taxon>
        <taxon>Ascomycota</taxon>
        <taxon>Pezizomycotina</taxon>
        <taxon>Dothideomycetes</taxon>
        <taxon>Pleosporomycetidae</taxon>
        <taxon>Pleosporales</taxon>
        <taxon>Diademaceae</taxon>
        <taxon>Clathrospora</taxon>
    </lineage>
</organism>
<reference evidence="1" key="1">
    <citation type="journal article" date="2020" name="Stud. Mycol.">
        <title>101 Dothideomycetes genomes: a test case for predicting lifestyles and emergence of pathogens.</title>
        <authorList>
            <person name="Haridas S."/>
            <person name="Albert R."/>
            <person name="Binder M."/>
            <person name="Bloem J."/>
            <person name="Labutti K."/>
            <person name="Salamov A."/>
            <person name="Andreopoulos B."/>
            <person name="Baker S."/>
            <person name="Barry K."/>
            <person name="Bills G."/>
            <person name="Bluhm B."/>
            <person name="Cannon C."/>
            <person name="Castanera R."/>
            <person name="Culley D."/>
            <person name="Daum C."/>
            <person name="Ezra D."/>
            <person name="Gonzalez J."/>
            <person name="Henrissat B."/>
            <person name="Kuo A."/>
            <person name="Liang C."/>
            <person name="Lipzen A."/>
            <person name="Lutzoni F."/>
            <person name="Magnuson J."/>
            <person name="Mondo S."/>
            <person name="Nolan M."/>
            <person name="Ohm R."/>
            <person name="Pangilinan J."/>
            <person name="Park H.-J."/>
            <person name="Ramirez L."/>
            <person name="Alfaro M."/>
            <person name="Sun H."/>
            <person name="Tritt A."/>
            <person name="Yoshinaga Y."/>
            <person name="Zwiers L.-H."/>
            <person name="Turgeon B."/>
            <person name="Goodwin S."/>
            <person name="Spatafora J."/>
            <person name="Crous P."/>
            <person name="Grigoriev I."/>
        </authorList>
    </citation>
    <scope>NUCLEOTIDE SEQUENCE</scope>
    <source>
        <strain evidence="1">CBS 161.51</strain>
    </source>
</reference>
<name>A0A6A5SZC7_9PLEO</name>
<dbReference type="EMBL" id="ML976008">
    <property type="protein sequence ID" value="KAF1945643.1"/>
    <property type="molecule type" value="Genomic_DNA"/>
</dbReference>
<evidence type="ECO:0000313" key="1">
    <source>
        <dbReference type="EMBL" id="KAF1945643.1"/>
    </source>
</evidence>
<evidence type="ECO:0008006" key="3">
    <source>
        <dbReference type="Google" id="ProtNLM"/>
    </source>
</evidence>
<dbReference type="OrthoDB" id="2997776at2759"/>
<keyword evidence="2" id="KW-1185">Reference proteome</keyword>
<evidence type="ECO:0000313" key="2">
    <source>
        <dbReference type="Proteomes" id="UP000800038"/>
    </source>
</evidence>